<gene>
    <name evidence="1" type="ORF">F1559_002859</name>
</gene>
<proteinExistence type="predicted"/>
<comment type="caution">
    <text evidence="1">The sequence shown here is derived from an EMBL/GenBank/DDBJ whole genome shotgun (WGS) entry which is preliminary data.</text>
</comment>
<reference evidence="1 2" key="1">
    <citation type="journal article" date="2020" name="J. Phycol.">
        <title>Comparative genome analysis reveals Cyanidiococcus gen. nov., a new extremophilic red algal genus sister to Cyanidioschyzon (Cyanidioschyzonaceae, Rhodophyta).</title>
        <authorList>
            <person name="Liu S.-L."/>
            <person name="Chiang Y.-R."/>
            <person name="Yoon H.S."/>
            <person name="Fu H.-Y."/>
        </authorList>
    </citation>
    <scope>NUCLEOTIDE SEQUENCE [LARGE SCALE GENOMIC DNA]</scope>
    <source>
        <strain evidence="1 2">THAL066</strain>
    </source>
</reference>
<protein>
    <submittedName>
        <fullName evidence="1">Uncharacterized protein</fullName>
    </submittedName>
</protein>
<accession>A0A7J7IKD3</accession>
<evidence type="ECO:0000313" key="2">
    <source>
        <dbReference type="Proteomes" id="UP000530660"/>
    </source>
</evidence>
<keyword evidence="2" id="KW-1185">Reference proteome</keyword>
<dbReference type="Proteomes" id="UP000530660">
    <property type="component" value="Unassembled WGS sequence"/>
</dbReference>
<sequence length="439" mass="50433">MRNLEFFLRHGVFDDPNTLFFIVINGGHCTPCRMREAARSNVHIEKRENYGHDFGAHGYVLNYLEIHGLLARLKRFYCLNASVRGPFLPKYARKRPWTTVFDALFRDNVAAVGASLVCLPKEDAGGPGARLEGFAFALSDEGVRAARRAGVFRPYRTKRETILYGEFGLTDAIFRAGLSVDTLMTKYQRIWNTSNEMVSCNRHVFPSRSGAVDGIDLHPYEIVFVKAQWHMSYPYMLLYSEWMDRPDAPEPSDLATYYYFQHDDRVHPIEAPRVASPPIGQKKLVVVSWDRPASTIEWDNIKYFMEHIRPSDKIDYLLIVRDAQVAKLVHDSRLDEYPNVQMILDDSKDITSLCLQGLSVLRMNSRYMSYNFFVFITQHARGPIGAQNGGINWLQELESRHMKQNGGLLFSFIHTIADSLQPDPSFFCTDHRGLTFLLR</sequence>
<dbReference type="AlphaFoldDB" id="A0A7J7IKD3"/>
<name>A0A7J7IKD3_9RHOD</name>
<dbReference type="EMBL" id="VWRR01000006">
    <property type="protein sequence ID" value="KAF6003575.1"/>
    <property type="molecule type" value="Genomic_DNA"/>
</dbReference>
<organism evidence="1 2">
    <name type="scientific">Cyanidiococcus yangmingshanensis</name>
    <dbReference type="NCBI Taxonomy" id="2690220"/>
    <lineage>
        <taxon>Eukaryota</taxon>
        <taxon>Rhodophyta</taxon>
        <taxon>Bangiophyceae</taxon>
        <taxon>Cyanidiales</taxon>
        <taxon>Cyanidiaceae</taxon>
        <taxon>Cyanidiococcus</taxon>
    </lineage>
</organism>
<evidence type="ECO:0000313" key="1">
    <source>
        <dbReference type="EMBL" id="KAF6003575.1"/>
    </source>
</evidence>
<dbReference type="OrthoDB" id="526941at2759"/>